<dbReference type="KEGG" id="vg:35382381"/>
<accession>A0A2I2L4K8</accession>
<sequence>MDNLQEFLRDALESRKDNEKYYSKLKEILDVCDVKYHKLVKVLMLLHGDNNMDTLSRMMVGQDATYEYDVLFRGLDRNNLHNNYDININLYYRNIKHKSHQQRENIDSQTNLIILVG</sequence>
<reference evidence="1" key="1">
    <citation type="submission" date="2017-08" db="EMBL/GenBank/DDBJ databases">
        <authorList>
            <consortium name="Urmite Genomes"/>
        </authorList>
    </citation>
    <scope>NUCLEOTIDE SEQUENCE [LARGE SCALE GENOMIC DNA]</scope>
    <source>
        <strain evidence="1">IHUMI-LCC2</strain>
    </source>
</reference>
<evidence type="ECO:0000313" key="2">
    <source>
        <dbReference type="Proteomes" id="UP000236316"/>
    </source>
</evidence>
<gene>
    <name evidence="1" type="ORF">ORPV_578</name>
</gene>
<dbReference type="GeneID" id="35382381"/>
<dbReference type="Proteomes" id="UP000236316">
    <property type="component" value="Segment"/>
</dbReference>
<evidence type="ECO:0000313" key="1">
    <source>
        <dbReference type="EMBL" id="SNW62482.1"/>
    </source>
</evidence>
<organism evidence="1">
    <name type="scientific">Orpheovirus IHUMI-LCC2</name>
    <dbReference type="NCBI Taxonomy" id="2023057"/>
    <lineage>
        <taxon>Viruses</taxon>
        <taxon>Varidnaviria</taxon>
        <taxon>Bamfordvirae</taxon>
        <taxon>Nucleocytoviricota</taxon>
        <taxon>Megaviricetes</taxon>
        <taxon>Pimascovirales</taxon>
        <taxon>Ocovirineae</taxon>
        <taxon>Orpheoviridae</taxon>
        <taxon>Alphaorpheovirus</taxon>
        <taxon>Alphaorpheovirus massiliense</taxon>
    </lineage>
</organism>
<proteinExistence type="predicted"/>
<protein>
    <submittedName>
        <fullName evidence="1">Uncharacterized protein</fullName>
    </submittedName>
</protein>
<dbReference type="RefSeq" id="YP_009448784.1">
    <property type="nucleotide sequence ID" value="NC_036594.1"/>
</dbReference>
<dbReference type="EMBL" id="LT906555">
    <property type="protein sequence ID" value="SNW62482.1"/>
    <property type="molecule type" value="Genomic_DNA"/>
</dbReference>
<keyword evidence="2" id="KW-1185">Reference proteome</keyword>
<name>A0A2I2L4K8_9VIRU</name>